<dbReference type="AlphaFoldDB" id="A0A7C9RX76"/>
<dbReference type="EMBL" id="JAAMPJ010000015">
    <property type="protein sequence ID" value="NGY65109.1"/>
    <property type="molecule type" value="Genomic_DNA"/>
</dbReference>
<comment type="caution">
    <text evidence="1">The sequence shown here is derived from an EMBL/GenBank/DDBJ whole genome shotgun (WGS) entry which is preliminary data.</text>
</comment>
<dbReference type="PANTHER" id="PTHR36849:SF1">
    <property type="entry name" value="CYTOPLASMIC PROTEIN"/>
    <property type="match status" value="1"/>
</dbReference>
<evidence type="ECO:0000313" key="2">
    <source>
        <dbReference type="Proteomes" id="UP000481360"/>
    </source>
</evidence>
<dbReference type="RefSeq" id="WP_166053939.1">
    <property type="nucleotide sequence ID" value="NZ_JAAMPJ010000015.1"/>
</dbReference>
<evidence type="ECO:0000313" key="1">
    <source>
        <dbReference type="EMBL" id="NGY65109.1"/>
    </source>
</evidence>
<dbReference type="Pfam" id="PF22752">
    <property type="entry name" value="DUF488-N3i"/>
    <property type="match status" value="1"/>
</dbReference>
<reference evidence="1 2" key="1">
    <citation type="submission" date="2020-03" db="EMBL/GenBank/DDBJ databases">
        <title>Isolation and identification of active actinomycetes.</title>
        <authorList>
            <person name="Sun X."/>
        </authorList>
    </citation>
    <scope>NUCLEOTIDE SEQUENCE [LARGE SCALE GENOMIC DNA]</scope>
    <source>
        <strain evidence="1 2">NEAU-D13</strain>
    </source>
</reference>
<dbReference type="PANTHER" id="PTHR36849">
    <property type="entry name" value="CYTOPLASMIC PROTEIN-RELATED"/>
    <property type="match status" value="1"/>
</dbReference>
<dbReference type="Proteomes" id="UP000481360">
    <property type="component" value="Unassembled WGS sequence"/>
</dbReference>
<organism evidence="1 2">
    <name type="scientific">Lentzea alba</name>
    <dbReference type="NCBI Taxonomy" id="2714351"/>
    <lineage>
        <taxon>Bacteria</taxon>
        <taxon>Bacillati</taxon>
        <taxon>Actinomycetota</taxon>
        <taxon>Actinomycetes</taxon>
        <taxon>Pseudonocardiales</taxon>
        <taxon>Pseudonocardiaceae</taxon>
        <taxon>Lentzea</taxon>
    </lineage>
</organism>
<protein>
    <submittedName>
        <fullName evidence="1">DUF488 family protein</fullName>
    </submittedName>
</protein>
<dbReference type="InterPro" id="IPR052552">
    <property type="entry name" value="YeaO-like"/>
</dbReference>
<proteinExistence type="predicted"/>
<accession>A0A7C9RX76</accession>
<sequence length="121" mass="14240">MTQQTVHVRRVYDEADAGESVRLLVDRVWPRGMRKDTGAFDEWVKDVAPSAELRTWYAHEVRRFAEFRRRYRAELDTPVGRRNVQELRDRSEGRPLTLLTATRDVEHSHAAVLAEVLRRAR</sequence>
<name>A0A7C9RX76_9PSEU</name>
<keyword evidence="2" id="KW-1185">Reference proteome</keyword>
<gene>
    <name evidence="1" type="ORF">G7043_39995</name>
</gene>